<feature type="region of interest" description="Disordered" evidence="2">
    <location>
        <begin position="1"/>
        <end position="197"/>
    </location>
</feature>
<dbReference type="PANTHER" id="PTHR48475">
    <property type="entry name" value="RIBONUCLEASE H"/>
    <property type="match status" value="1"/>
</dbReference>
<dbReference type="Pfam" id="PF03732">
    <property type="entry name" value="Retrotrans_gag"/>
    <property type="match status" value="1"/>
</dbReference>
<name>A0A2N9J8G0_FAGSY</name>
<evidence type="ECO:0000313" key="4">
    <source>
        <dbReference type="EMBL" id="SPD32729.1"/>
    </source>
</evidence>
<dbReference type="CDD" id="cd00303">
    <property type="entry name" value="retropepsin_like"/>
    <property type="match status" value="1"/>
</dbReference>
<dbReference type="CDD" id="cd09279">
    <property type="entry name" value="RNase_HI_like"/>
    <property type="match status" value="1"/>
</dbReference>
<feature type="compositionally biased region" description="Polar residues" evidence="2">
    <location>
        <begin position="10"/>
        <end position="23"/>
    </location>
</feature>
<dbReference type="InterPro" id="IPR012337">
    <property type="entry name" value="RNaseH-like_sf"/>
</dbReference>
<reference evidence="4" key="1">
    <citation type="submission" date="2018-02" db="EMBL/GenBank/DDBJ databases">
        <authorList>
            <person name="Cohen D.B."/>
            <person name="Kent A.D."/>
        </authorList>
    </citation>
    <scope>NUCLEOTIDE SEQUENCE</scope>
</reference>
<feature type="compositionally biased region" description="Basic and acidic residues" evidence="2">
    <location>
        <begin position="89"/>
        <end position="122"/>
    </location>
</feature>
<evidence type="ECO:0000256" key="1">
    <source>
        <dbReference type="ARBA" id="ARBA00023172"/>
    </source>
</evidence>
<sequence length="1558" mass="174928">MFGIPRSSGRESTSLAQAGSSRTLYEPTWPTETPSEDSKRASARAPPQHTDPEERSIKRKDQGATSRGSHIPGRKDVQRGLQYTSATSRTEDSQKLISELRREISDLKREARGRTPVKERPRNKVNASKRANPENFEYAELSDTSSSQPDLGSLTPQTVHKKPLILGQSSRSRPPLHGGMSPSANERSSKKAARPDGQNAVWRAFDLQTMAVSRRNDPLMCRLFPSSLGEVAMRWFNQLGRRMIGSWDQMAEAFVARFITNSRRAREMDALLTMKLQEGETVKNYSIRFWETYNDIDGCNEEITINTFKLGLPIDSGLRWSLIKRLPTSLAKLMNKIDQYVRLEEDRKEATPVQTAAQPKVITAKPSARSTTAAKNLSTPSNFVAPTFQAFETVFKEPIYKIMEKIKRKPFFDRPPKLLGNPALRDGKLYCTYHRDIGHMTENCHMLKVHLEKLVSAGHLSQFIDTDLSEKKELGQISWPSPSSSMPSAGVIHVIHNPLCSAVSSGSYRSRMQKAAHLRKSYSIIDSAHPAPLPHNDPLVVTLRIGNFDVQRVLIDQGSFAEVMYQDLYLKLGLGEDELSSFTSPIYSFSGEPTEPLGKTILPVLAGPINLQTEFIVVKAPSPYNATMGCDWLHRMKAIPSTLHQKLRFPTEEGVMELNGDQVAAKQCVLAASIYDAPGVSPELACHSLNIKPKHKLIVQKRRKLAPERAAIVLEEVECLLESGAIREVQYPMWLSNTVVVRKKNGKWRVCIDFTDLNKACPKDPFPLPRIDQLVDLASGHAQLSFLDAFQGYHQIPMDAADQDKTAFITPRGTYCYKVMPFGLKNAGATYQRMVTKLFGHIMGKTVEAYIDDMLVKSLREEDHISDLLQVFDILWESRLRLNASKCTFGVSSGKFLGHVVCRRGIEVNPDQIAALVDLAEPKNIKQLQRLTGMVAALSRFISKSVDRCKPFFRLLGKRNKFIWDEECSAAFQEIKTYLSTPPCLSIPIPGEPLFLYLAVSNHAVSAVLVRELCKEQRPVFFVSKAMDETELRYLSLEKAALAVLQAAKKLPHYFQSNIVRVLTDHPLKMLLQRSDFSGRITKWGVYLGSLGVEYKPRTAIKGQVLAEFLAEFQHDPGNSSSSAFARTQLGSATERWELYVDGASNSKGSGAGIVLVSPEGLILEQVVRLTFSASNNEVEYEALMIGLKTADRLGANHLKVFCDSQLVANQISGEYQARDERMAAYLTVARSLLSKFDSVQRTVCIETLDQPSFQSQEVSICSISHQPSWMDPILSYLKDSKLPEDKKEAKMIKRKAPRYWVSKEGLLYRRSFTGPYLLCVHPEKVKDFLFKIHEGICGGHTGGRSLAHRAISQGAPSSGTRKQKVFDCGNGLLHKMGRGRTTQQHPRRGCQMISLEERYHTGQAEVSNKDNGEKVYRGNSLCNGLWGRGGHPLEVGMPTTKTTEFEVETNEETLRKDLDLLEEKRDLAMVCLASYQQKMKREHDKSIRPRTIRVGDLVLRKVMANTREPNDEKLGPNWEGPYKVLSLAGQGSYKLEDMNGKPIPRPWNTCNLRKYFF</sequence>
<dbReference type="Gene3D" id="3.30.70.270">
    <property type="match status" value="2"/>
</dbReference>
<dbReference type="InterPro" id="IPR036397">
    <property type="entry name" value="RNaseH_sf"/>
</dbReference>
<dbReference type="Pfam" id="PF17919">
    <property type="entry name" value="RT_RNaseH_2"/>
    <property type="match status" value="1"/>
</dbReference>
<dbReference type="Pfam" id="PF13456">
    <property type="entry name" value="RVT_3"/>
    <property type="match status" value="1"/>
</dbReference>
<dbReference type="InterPro" id="IPR000477">
    <property type="entry name" value="RT_dom"/>
</dbReference>
<dbReference type="InterPro" id="IPR043128">
    <property type="entry name" value="Rev_trsase/Diguanyl_cyclase"/>
</dbReference>
<dbReference type="GO" id="GO:0006310">
    <property type="term" value="P:DNA recombination"/>
    <property type="evidence" value="ECO:0007669"/>
    <property type="project" value="UniProtKB-KW"/>
</dbReference>
<gene>
    <name evidence="4" type="ORF">FSB_LOCUS60611</name>
</gene>
<dbReference type="InterPro" id="IPR002156">
    <property type="entry name" value="RNaseH_domain"/>
</dbReference>
<dbReference type="Gene3D" id="2.40.70.10">
    <property type="entry name" value="Acid Proteases"/>
    <property type="match status" value="1"/>
</dbReference>
<dbReference type="InterPro" id="IPR021109">
    <property type="entry name" value="Peptidase_aspartic_dom_sf"/>
</dbReference>
<feature type="compositionally biased region" description="Basic and acidic residues" evidence="2">
    <location>
        <begin position="50"/>
        <end position="62"/>
    </location>
</feature>
<feature type="domain" description="Reverse transcriptase" evidence="3">
    <location>
        <begin position="722"/>
        <end position="901"/>
    </location>
</feature>
<dbReference type="Gene3D" id="3.10.10.10">
    <property type="entry name" value="HIV Type 1 Reverse Transcriptase, subunit A, domain 1"/>
    <property type="match status" value="1"/>
</dbReference>
<evidence type="ECO:0000259" key="3">
    <source>
        <dbReference type="PROSITE" id="PS50878"/>
    </source>
</evidence>
<proteinExistence type="predicted"/>
<dbReference type="PROSITE" id="PS50878">
    <property type="entry name" value="RT_POL"/>
    <property type="match status" value="1"/>
</dbReference>
<dbReference type="EMBL" id="OIVN01006418">
    <property type="protein sequence ID" value="SPD32729.1"/>
    <property type="molecule type" value="Genomic_DNA"/>
</dbReference>
<dbReference type="CDD" id="cd01647">
    <property type="entry name" value="RT_LTR"/>
    <property type="match status" value="1"/>
</dbReference>
<dbReference type="GO" id="GO:0004523">
    <property type="term" value="F:RNA-DNA hybrid ribonuclease activity"/>
    <property type="evidence" value="ECO:0007669"/>
    <property type="project" value="InterPro"/>
</dbReference>
<organism evidence="4">
    <name type="scientific">Fagus sylvatica</name>
    <name type="common">Beechnut</name>
    <dbReference type="NCBI Taxonomy" id="28930"/>
    <lineage>
        <taxon>Eukaryota</taxon>
        <taxon>Viridiplantae</taxon>
        <taxon>Streptophyta</taxon>
        <taxon>Embryophyta</taxon>
        <taxon>Tracheophyta</taxon>
        <taxon>Spermatophyta</taxon>
        <taxon>Magnoliopsida</taxon>
        <taxon>eudicotyledons</taxon>
        <taxon>Gunneridae</taxon>
        <taxon>Pentapetalae</taxon>
        <taxon>rosids</taxon>
        <taxon>fabids</taxon>
        <taxon>Fagales</taxon>
        <taxon>Fagaceae</taxon>
        <taxon>Fagus</taxon>
    </lineage>
</organism>
<protein>
    <recommendedName>
        <fullName evidence="3">Reverse transcriptase domain-containing protein</fullName>
    </recommendedName>
</protein>
<dbReference type="Pfam" id="PF00078">
    <property type="entry name" value="RVT_1"/>
    <property type="match status" value="1"/>
</dbReference>
<keyword evidence="1" id="KW-0233">DNA recombination</keyword>
<dbReference type="SUPFAM" id="SSF56672">
    <property type="entry name" value="DNA/RNA polymerases"/>
    <property type="match status" value="1"/>
</dbReference>
<dbReference type="PANTHER" id="PTHR48475:SF1">
    <property type="entry name" value="RNASE H TYPE-1 DOMAIN-CONTAINING PROTEIN"/>
    <property type="match status" value="1"/>
</dbReference>
<dbReference type="InterPro" id="IPR005162">
    <property type="entry name" value="Retrotrans_gag_dom"/>
</dbReference>
<feature type="compositionally biased region" description="Polar residues" evidence="2">
    <location>
        <begin position="142"/>
        <end position="158"/>
    </location>
</feature>
<dbReference type="SUPFAM" id="SSF53098">
    <property type="entry name" value="Ribonuclease H-like"/>
    <property type="match status" value="1"/>
</dbReference>
<dbReference type="InterPro" id="IPR041577">
    <property type="entry name" value="RT_RNaseH_2"/>
</dbReference>
<evidence type="ECO:0000256" key="2">
    <source>
        <dbReference type="SAM" id="MobiDB-lite"/>
    </source>
</evidence>
<dbReference type="GO" id="GO:0003676">
    <property type="term" value="F:nucleic acid binding"/>
    <property type="evidence" value="ECO:0007669"/>
    <property type="project" value="InterPro"/>
</dbReference>
<dbReference type="Gene3D" id="3.10.20.370">
    <property type="match status" value="1"/>
</dbReference>
<accession>A0A2N9J8G0</accession>
<dbReference type="Gene3D" id="3.30.420.10">
    <property type="entry name" value="Ribonuclease H-like superfamily/Ribonuclease H"/>
    <property type="match status" value="1"/>
</dbReference>
<dbReference type="InterPro" id="IPR043502">
    <property type="entry name" value="DNA/RNA_pol_sf"/>
</dbReference>